<organism evidence="2 3">
    <name type="scientific">Candidatus Acidianus copahuensis</name>
    <dbReference type="NCBI Taxonomy" id="1160895"/>
    <lineage>
        <taxon>Archaea</taxon>
        <taxon>Thermoproteota</taxon>
        <taxon>Thermoprotei</taxon>
        <taxon>Sulfolobales</taxon>
        <taxon>Sulfolobaceae</taxon>
        <taxon>Acidianus</taxon>
    </lineage>
</organism>
<dbReference type="STRING" id="1160895.CM19_01725"/>
<sequence>MMIGVIAHGLSSTGFSGEGEVYRASLEALEEAGIDYFSISFSKPRNKVKNPVYLFPFPIRRFDRYQRLLVYYSAKKVRNKVSLFLNLSGFIIPLSDYAPHYIYAGRSPRGLNVSGSILKRIYQFPLHRILSTLKFEAKKAFFAANSRYSAKAISQMYEIPEPRVIYPPVDVEFYSRAFQIHEREDLFVTVGRIERNKSLENAITISAMTGIKGVIVGSLSDRRYLKEIISKKKRMNANVDILPNLPREELLKIMGRAKAYFHPRIGEHFGIPVVESMAAGLVPVVPRESGAYEVVPEFSYSSLEEAVEQLKRAVSAEDKVRRDMHERAKPFNRSRFKAEILSWLREGVGANL</sequence>
<comment type="caution">
    <text evidence="2">The sequence shown here is derived from an EMBL/GenBank/DDBJ whole genome shotgun (WGS) entry which is preliminary data.</text>
</comment>
<dbReference type="Gene3D" id="3.40.50.2000">
    <property type="entry name" value="Glycogen Phosphorylase B"/>
    <property type="match status" value="1"/>
</dbReference>
<feature type="domain" description="Glycosyl transferase family 1" evidence="1">
    <location>
        <begin position="172"/>
        <end position="329"/>
    </location>
</feature>
<evidence type="ECO:0000313" key="3">
    <source>
        <dbReference type="Proteomes" id="UP000024332"/>
    </source>
</evidence>
<name>A0A031LTZ5_9CREN</name>
<keyword evidence="3" id="KW-1185">Reference proteome</keyword>
<proteinExistence type="predicted"/>
<dbReference type="GO" id="GO:0006487">
    <property type="term" value="P:protein N-linked glycosylation"/>
    <property type="evidence" value="ECO:0007669"/>
    <property type="project" value="TreeGrafter"/>
</dbReference>
<reference evidence="2 3" key="1">
    <citation type="submission" date="2014-03" db="EMBL/GenBank/DDBJ databases">
        <title>Draft genome sequence of the novel thermoacidophilic archaea Acidianus copahuensis ALE1 strain, isolated from Copahue volcanic area in Neuquen Argentina.</title>
        <authorList>
            <person name="Urbieta M.S."/>
            <person name="Rascovan N."/>
            <person name="Castro C."/>
            <person name="Revale S."/>
            <person name="Giaveno M.A."/>
            <person name="Vazquez M.P."/>
            <person name="Donati E.R."/>
        </authorList>
    </citation>
    <scope>NUCLEOTIDE SEQUENCE [LARGE SCALE GENOMIC DNA]</scope>
    <source>
        <strain evidence="2 3">ALE1</strain>
    </source>
</reference>
<dbReference type="PANTHER" id="PTHR45919">
    <property type="entry name" value="GDP-MAN:MAN(3)GLCNAC(2)-PP-DOL ALPHA-1,2-MANNOSYLTRANSFERASE"/>
    <property type="match status" value="1"/>
</dbReference>
<dbReference type="InterPro" id="IPR038013">
    <property type="entry name" value="ALG11"/>
</dbReference>
<dbReference type="GO" id="GO:0016020">
    <property type="term" value="C:membrane"/>
    <property type="evidence" value="ECO:0007669"/>
    <property type="project" value="TreeGrafter"/>
</dbReference>
<dbReference type="SUPFAM" id="SSF53756">
    <property type="entry name" value="UDP-Glycosyltransferase/glycogen phosphorylase"/>
    <property type="match status" value="1"/>
</dbReference>
<accession>A0A031LTZ5</accession>
<dbReference type="Proteomes" id="UP000024332">
    <property type="component" value="Unassembled WGS sequence"/>
</dbReference>
<dbReference type="GO" id="GO:0004377">
    <property type="term" value="F:GDP-Man:Man(3)GlcNAc(2)-PP-Dol alpha-1,2-mannosyltransferase activity"/>
    <property type="evidence" value="ECO:0007669"/>
    <property type="project" value="InterPro"/>
</dbReference>
<dbReference type="AlphaFoldDB" id="A0A031LTZ5"/>
<protein>
    <submittedName>
        <fullName evidence="2">Glycosyl transferase family 1</fullName>
    </submittedName>
</protein>
<gene>
    <name evidence="2" type="ORF">CM19_01725</name>
</gene>
<keyword evidence="2" id="KW-0808">Transferase</keyword>
<dbReference type="EMBL" id="JFZT01000016">
    <property type="protein sequence ID" value="EZQ11230.1"/>
    <property type="molecule type" value="Genomic_DNA"/>
</dbReference>
<evidence type="ECO:0000259" key="1">
    <source>
        <dbReference type="Pfam" id="PF00534"/>
    </source>
</evidence>
<dbReference type="InterPro" id="IPR001296">
    <property type="entry name" value="Glyco_trans_1"/>
</dbReference>
<dbReference type="PANTHER" id="PTHR45919:SF1">
    <property type="entry name" value="GDP-MAN:MAN(3)GLCNAC(2)-PP-DOL ALPHA-1,2-MANNOSYLTRANSFERASE"/>
    <property type="match status" value="1"/>
</dbReference>
<dbReference type="Pfam" id="PF00534">
    <property type="entry name" value="Glycos_transf_1"/>
    <property type="match status" value="1"/>
</dbReference>
<evidence type="ECO:0000313" key="2">
    <source>
        <dbReference type="EMBL" id="EZQ11230.1"/>
    </source>
</evidence>